<accession>A0ABR0S4A7</accession>
<dbReference type="Proteomes" id="UP001334248">
    <property type="component" value="Unassembled WGS sequence"/>
</dbReference>
<gene>
    <name evidence="1" type="ORF">PMZ80_001316</name>
</gene>
<dbReference type="RefSeq" id="XP_064735259.1">
    <property type="nucleotide sequence ID" value="XM_064869762.1"/>
</dbReference>
<name>A0ABR0S4A7_9EURO</name>
<dbReference type="GeneID" id="89994765"/>
<protein>
    <submittedName>
        <fullName evidence="1">Uncharacterized protein</fullName>
    </submittedName>
</protein>
<evidence type="ECO:0000313" key="1">
    <source>
        <dbReference type="EMBL" id="KAK5947169.1"/>
    </source>
</evidence>
<organism evidence="1 2">
    <name type="scientific">Knufia obscura</name>
    <dbReference type="NCBI Taxonomy" id="1635080"/>
    <lineage>
        <taxon>Eukaryota</taxon>
        <taxon>Fungi</taxon>
        <taxon>Dikarya</taxon>
        <taxon>Ascomycota</taxon>
        <taxon>Pezizomycotina</taxon>
        <taxon>Eurotiomycetes</taxon>
        <taxon>Chaetothyriomycetidae</taxon>
        <taxon>Chaetothyriales</taxon>
        <taxon>Trichomeriaceae</taxon>
        <taxon>Knufia</taxon>
    </lineage>
</organism>
<evidence type="ECO:0000313" key="2">
    <source>
        <dbReference type="Proteomes" id="UP001334248"/>
    </source>
</evidence>
<proteinExistence type="predicted"/>
<comment type="caution">
    <text evidence="1">The sequence shown here is derived from an EMBL/GenBank/DDBJ whole genome shotgun (WGS) entry which is preliminary data.</text>
</comment>
<keyword evidence="2" id="KW-1185">Reference proteome</keyword>
<reference evidence="1 2" key="1">
    <citation type="journal article" date="2023" name="Res Sq">
        <title>Genomic and morphological characterization of Knufia obscura isolated from the Mars 2020 spacecraft assembly facility.</title>
        <authorList>
            <person name="Chander A.M."/>
            <person name="Teixeira M.M."/>
            <person name="Singh N.K."/>
            <person name="Williams M.P."/>
            <person name="Parker C.W."/>
            <person name="Leo P."/>
            <person name="Stajich J.E."/>
            <person name="Torok T."/>
            <person name="Tighe S."/>
            <person name="Mason C.E."/>
            <person name="Venkateswaran K."/>
        </authorList>
    </citation>
    <scope>NUCLEOTIDE SEQUENCE [LARGE SCALE GENOMIC DNA]</scope>
    <source>
        <strain evidence="1 2">CCFEE 5817</strain>
    </source>
</reference>
<dbReference type="EMBL" id="JAVHJV010000001">
    <property type="protein sequence ID" value="KAK5947169.1"/>
    <property type="molecule type" value="Genomic_DNA"/>
</dbReference>
<sequence>MATLFGIISPCSSEDWPTLLDKRSTKELLAYLQDRQDSSSGISAHASITVKKAVIRNVLSDIDTDAASFTISRQPMRLEEKRAATVTFEQTPATTNDSQRRLSRWLLWDHRFWIRVRSYQANVIDRVVLRPYEPEDVSALKLALQNSESADDLMQVLATNAPGDVRFTLPVLVFDGQLIGFPTLGISFVSVSTLASDYRFARSQRTVSFLLDQVPKLDLDSETSTYRKTVS</sequence>